<protein>
    <submittedName>
        <fullName evidence="2">Uncharacterized protein</fullName>
    </submittedName>
</protein>
<dbReference type="AlphaFoldDB" id="A0A1B7MLF8"/>
<evidence type="ECO:0000313" key="2">
    <source>
        <dbReference type="EMBL" id="OAX33444.1"/>
    </source>
</evidence>
<dbReference type="InParanoid" id="A0A1B7MLF8"/>
<dbReference type="EMBL" id="KV448767">
    <property type="protein sequence ID" value="OAX33444.1"/>
    <property type="molecule type" value="Genomic_DNA"/>
</dbReference>
<accession>A0A1B7MLF8</accession>
<evidence type="ECO:0000256" key="1">
    <source>
        <dbReference type="SAM" id="MobiDB-lite"/>
    </source>
</evidence>
<dbReference type="Proteomes" id="UP000092154">
    <property type="component" value="Unassembled WGS sequence"/>
</dbReference>
<keyword evidence="3" id="KW-1185">Reference proteome</keyword>
<sequence length="275" mass="30398">MKPVVKAPSIRSTLCGMKNPGTGKPTLAGRPVTEGPKPVVKAPPVRSNMETRKAVPEDRPLLPDHAPWYPGRQRDFFTSTPRTSFSLPLSPPEIYWHGAESIAHTHTPNSSKIARFEGCEVLDWSLDGVSIVGVPSVRMGSPKPTQESIPLPPDSVVRPPAVPLASSIVCTPRRLRKLEPVQATHDVFVPQDVNRPSQLCRLRRAPWRPRRQRHFITSTPRTSLSSPLLPPDISGAEFIAHMHSPNSNACFEGCELRQALDWLDMDLDKAAKLFS</sequence>
<evidence type="ECO:0000313" key="3">
    <source>
        <dbReference type="Proteomes" id="UP000092154"/>
    </source>
</evidence>
<feature type="region of interest" description="Disordered" evidence="1">
    <location>
        <begin position="1"/>
        <end position="67"/>
    </location>
</feature>
<name>A0A1B7MLF8_9AGAM</name>
<feature type="compositionally biased region" description="Basic and acidic residues" evidence="1">
    <location>
        <begin position="49"/>
        <end position="62"/>
    </location>
</feature>
<gene>
    <name evidence="2" type="ORF">K503DRAFT_522993</name>
</gene>
<reference evidence="2 3" key="1">
    <citation type="submission" date="2016-06" db="EMBL/GenBank/DDBJ databases">
        <title>Comparative genomics of the ectomycorrhizal sister species Rhizopogon vinicolor and Rhizopogon vesiculosus (Basidiomycota: Boletales) reveals a divergence of the mating type B locus.</title>
        <authorList>
            <consortium name="DOE Joint Genome Institute"/>
            <person name="Mujic A.B."/>
            <person name="Kuo A."/>
            <person name="Tritt A."/>
            <person name="Lipzen A."/>
            <person name="Chen C."/>
            <person name="Johnson J."/>
            <person name="Sharma A."/>
            <person name="Barry K."/>
            <person name="Grigoriev I.V."/>
            <person name="Spatafora J.W."/>
        </authorList>
    </citation>
    <scope>NUCLEOTIDE SEQUENCE [LARGE SCALE GENOMIC DNA]</scope>
    <source>
        <strain evidence="2 3">AM-OR11-026</strain>
    </source>
</reference>
<organism evidence="2 3">
    <name type="scientific">Rhizopogon vinicolor AM-OR11-026</name>
    <dbReference type="NCBI Taxonomy" id="1314800"/>
    <lineage>
        <taxon>Eukaryota</taxon>
        <taxon>Fungi</taxon>
        <taxon>Dikarya</taxon>
        <taxon>Basidiomycota</taxon>
        <taxon>Agaricomycotina</taxon>
        <taxon>Agaricomycetes</taxon>
        <taxon>Agaricomycetidae</taxon>
        <taxon>Boletales</taxon>
        <taxon>Suillineae</taxon>
        <taxon>Rhizopogonaceae</taxon>
        <taxon>Rhizopogon</taxon>
    </lineage>
</organism>
<proteinExistence type="predicted"/>